<dbReference type="InterPro" id="IPR050446">
    <property type="entry name" value="FAD-oxidoreductase/Apoptosis"/>
</dbReference>
<protein>
    <submittedName>
        <fullName evidence="7">FAD-dependent oxidoreductase</fullName>
    </submittedName>
</protein>
<reference evidence="7" key="1">
    <citation type="submission" date="2022-03" db="EMBL/GenBank/DDBJ databases">
        <title>The complete genome sequence of a Methyloterrigena soli.</title>
        <authorList>
            <person name="Zi Z."/>
        </authorList>
    </citation>
    <scope>NUCLEOTIDE SEQUENCE</scope>
    <source>
        <strain evidence="7">M48</strain>
    </source>
</reference>
<feature type="domain" description="FAD/NAD(P)-binding" evidence="5">
    <location>
        <begin position="4"/>
        <end position="298"/>
    </location>
</feature>
<dbReference type="Pfam" id="PF14759">
    <property type="entry name" value="Reductase_C"/>
    <property type="match status" value="1"/>
</dbReference>
<dbReference type="RefSeq" id="WP_281735677.1">
    <property type="nucleotide sequence ID" value="NZ_JAKETQ010000001.1"/>
</dbReference>
<dbReference type="Gene3D" id="3.30.390.30">
    <property type="match status" value="1"/>
</dbReference>
<dbReference type="GO" id="GO:0005737">
    <property type="term" value="C:cytoplasm"/>
    <property type="evidence" value="ECO:0007669"/>
    <property type="project" value="TreeGrafter"/>
</dbReference>
<evidence type="ECO:0000256" key="2">
    <source>
        <dbReference type="ARBA" id="ARBA00022630"/>
    </source>
</evidence>
<dbReference type="Pfam" id="PF07992">
    <property type="entry name" value="Pyr_redox_2"/>
    <property type="match status" value="1"/>
</dbReference>
<dbReference type="PRINTS" id="PR00411">
    <property type="entry name" value="PNDRDTASEI"/>
</dbReference>
<dbReference type="SUPFAM" id="SSF51905">
    <property type="entry name" value="FAD/NAD(P)-binding domain"/>
    <property type="match status" value="2"/>
</dbReference>
<dbReference type="PANTHER" id="PTHR43557">
    <property type="entry name" value="APOPTOSIS-INDUCING FACTOR 1"/>
    <property type="match status" value="1"/>
</dbReference>
<evidence type="ECO:0000259" key="6">
    <source>
        <dbReference type="Pfam" id="PF14759"/>
    </source>
</evidence>
<keyword evidence="2" id="KW-0285">Flavoprotein</keyword>
<comment type="cofactor">
    <cofactor evidence="1">
        <name>FAD</name>
        <dbReference type="ChEBI" id="CHEBI:57692"/>
    </cofactor>
</comment>
<dbReference type="SUPFAM" id="SSF55424">
    <property type="entry name" value="FAD/NAD-linked reductases, dimerisation (C-terminal) domain"/>
    <property type="match status" value="1"/>
</dbReference>
<dbReference type="Proteomes" id="UP001156140">
    <property type="component" value="Unassembled WGS sequence"/>
</dbReference>
<dbReference type="InterPro" id="IPR016156">
    <property type="entry name" value="FAD/NAD-linked_Rdtase_dimer_sf"/>
</dbReference>
<feature type="domain" description="Reductase C-terminal" evidence="6">
    <location>
        <begin position="317"/>
        <end position="397"/>
    </location>
</feature>
<dbReference type="PANTHER" id="PTHR43557:SF2">
    <property type="entry name" value="RIESKE DOMAIN-CONTAINING PROTEIN-RELATED"/>
    <property type="match status" value="1"/>
</dbReference>
<name>A0AA41UD76_9HYPH</name>
<keyword evidence="3" id="KW-0274">FAD</keyword>
<proteinExistence type="predicted"/>
<accession>A0AA41UD76</accession>
<dbReference type="GO" id="GO:0016651">
    <property type="term" value="F:oxidoreductase activity, acting on NAD(P)H"/>
    <property type="evidence" value="ECO:0007669"/>
    <property type="project" value="TreeGrafter"/>
</dbReference>
<evidence type="ECO:0000256" key="4">
    <source>
        <dbReference type="ARBA" id="ARBA00023002"/>
    </source>
</evidence>
<dbReference type="PRINTS" id="PR00368">
    <property type="entry name" value="FADPNR"/>
</dbReference>
<dbReference type="AlphaFoldDB" id="A0AA41UD76"/>
<keyword evidence="8" id="KW-1185">Reference proteome</keyword>
<evidence type="ECO:0000313" key="8">
    <source>
        <dbReference type="Proteomes" id="UP001156140"/>
    </source>
</evidence>
<sequence length="408" mass="44075">METTVIIGASHGGVQVAASLREMNYSGRIILAAEEPHLPYHRPPLSKALLDPAQPDGLMLRPSAFYEQKDITLRLGKRVDAIDLDKHVVRFGSEEAIGFDHLVLATGARARIPRIEGINLRNVLTLRTLPDAKSLAASLTNAQDVVVLGAGMIGLEFAAVAARTGRRTTVIDATSRPLLRGLSPEMAQHLQQMHEANGVRFIFDDGIAAIEGNEAVTAVMTKSGQRIKADLVLVAVGVVPNVELAVAAGIEADNGIVVDTHLQTSHEGIYAIGDCAAFPANGGNRLRIESVQNATDHARTVAASIVGKRQPFNKVPWFWSDQYDAKLQIAGLWNGYDQAILRPSSNDGSFAYYLFANDKLLCVEAINAPGDHVAARKILSDGLDLRPEHLADPSFDPKLFMRQQPSHS</sequence>
<dbReference type="InterPro" id="IPR036188">
    <property type="entry name" value="FAD/NAD-bd_sf"/>
</dbReference>
<evidence type="ECO:0000259" key="5">
    <source>
        <dbReference type="Pfam" id="PF07992"/>
    </source>
</evidence>
<dbReference type="Gene3D" id="3.50.50.60">
    <property type="entry name" value="FAD/NAD(P)-binding domain"/>
    <property type="match status" value="2"/>
</dbReference>
<evidence type="ECO:0000256" key="1">
    <source>
        <dbReference type="ARBA" id="ARBA00001974"/>
    </source>
</evidence>
<comment type="caution">
    <text evidence="7">The sequence shown here is derived from an EMBL/GenBank/DDBJ whole genome shotgun (WGS) entry which is preliminary data.</text>
</comment>
<gene>
    <name evidence="7" type="ORF">ML536_09205</name>
</gene>
<evidence type="ECO:0000256" key="3">
    <source>
        <dbReference type="ARBA" id="ARBA00022827"/>
    </source>
</evidence>
<keyword evidence="4" id="KW-0560">Oxidoreductase</keyword>
<organism evidence="7 8">
    <name type="scientific">Paradevosia shaoguanensis</name>
    <dbReference type="NCBI Taxonomy" id="1335043"/>
    <lineage>
        <taxon>Bacteria</taxon>
        <taxon>Pseudomonadati</taxon>
        <taxon>Pseudomonadota</taxon>
        <taxon>Alphaproteobacteria</taxon>
        <taxon>Hyphomicrobiales</taxon>
        <taxon>Devosiaceae</taxon>
        <taxon>Paradevosia</taxon>
    </lineage>
</organism>
<dbReference type="InterPro" id="IPR023753">
    <property type="entry name" value="FAD/NAD-binding_dom"/>
</dbReference>
<dbReference type="InterPro" id="IPR028202">
    <property type="entry name" value="Reductase_C"/>
</dbReference>
<dbReference type="EMBL" id="JALAZD010000001">
    <property type="protein sequence ID" value="MCI0127004.1"/>
    <property type="molecule type" value="Genomic_DNA"/>
</dbReference>
<evidence type="ECO:0000313" key="7">
    <source>
        <dbReference type="EMBL" id="MCI0127004.1"/>
    </source>
</evidence>